<evidence type="ECO:0000313" key="8">
    <source>
        <dbReference type="Proteomes" id="UP001152523"/>
    </source>
</evidence>
<name>A0AAV0FGB2_9ASTE</name>
<reference evidence="7" key="1">
    <citation type="submission" date="2022-07" db="EMBL/GenBank/DDBJ databases">
        <authorList>
            <person name="Macas J."/>
            <person name="Novak P."/>
            <person name="Neumann P."/>
        </authorList>
    </citation>
    <scope>NUCLEOTIDE SEQUENCE</scope>
</reference>
<evidence type="ECO:0000256" key="6">
    <source>
        <dbReference type="SAM" id="Phobius"/>
    </source>
</evidence>
<keyword evidence="3 6" id="KW-1133">Transmembrane helix</keyword>
<keyword evidence="8" id="KW-1185">Reference proteome</keyword>
<dbReference type="EMBL" id="CAMAPF010000981">
    <property type="protein sequence ID" value="CAH9134366.1"/>
    <property type="molecule type" value="Genomic_DNA"/>
</dbReference>
<keyword evidence="4 6" id="KW-0472">Membrane</keyword>
<gene>
    <name evidence="7" type="ORF">CEPIT_LOCUS33663</name>
</gene>
<dbReference type="Proteomes" id="UP001152523">
    <property type="component" value="Unassembled WGS sequence"/>
</dbReference>
<dbReference type="GO" id="GO:0006882">
    <property type="term" value="P:intracellular zinc ion homeostasis"/>
    <property type="evidence" value="ECO:0007669"/>
    <property type="project" value="TreeGrafter"/>
</dbReference>
<evidence type="ECO:0000256" key="5">
    <source>
        <dbReference type="SAM" id="MobiDB-lite"/>
    </source>
</evidence>
<sequence length="148" mass="16159">MTLLPEELAEEEDLKLYGFGSRDEDHHLHNHDHEHVEFELSGLGLWLHAMSCSLLVSLASLVCLIILPLIFLKGKPSKTIVDSLALFGAGAMLGDAFLHQLPHAFGGDHTHSESHMGHSHDHSHSGHSHSHSLKDLSIGLSILACEVC</sequence>
<comment type="caution">
    <text evidence="7">The sequence shown here is derived from an EMBL/GenBank/DDBJ whole genome shotgun (WGS) entry which is preliminary data.</text>
</comment>
<dbReference type="Pfam" id="PF02535">
    <property type="entry name" value="Zip"/>
    <property type="match status" value="1"/>
</dbReference>
<dbReference type="PANTHER" id="PTHR16950">
    <property type="entry name" value="ZINC TRANSPORTER SLC39A7 HISTIDINE-RICH MEMBRANE PROTEIN KE4"/>
    <property type="match status" value="1"/>
</dbReference>
<evidence type="ECO:0000256" key="2">
    <source>
        <dbReference type="ARBA" id="ARBA00022692"/>
    </source>
</evidence>
<feature type="region of interest" description="Disordered" evidence="5">
    <location>
        <begin position="109"/>
        <end position="130"/>
    </location>
</feature>
<evidence type="ECO:0000256" key="3">
    <source>
        <dbReference type="ARBA" id="ARBA00022989"/>
    </source>
</evidence>
<dbReference type="AlphaFoldDB" id="A0AAV0FGB2"/>
<comment type="subcellular location">
    <subcellularLocation>
        <location evidence="1">Membrane</location>
        <topology evidence="1">Multi-pass membrane protein</topology>
    </subcellularLocation>
</comment>
<feature type="transmembrane region" description="Helical" evidence="6">
    <location>
        <begin position="45"/>
        <end position="72"/>
    </location>
</feature>
<evidence type="ECO:0000256" key="1">
    <source>
        <dbReference type="ARBA" id="ARBA00004141"/>
    </source>
</evidence>
<dbReference type="GO" id="GO:0016020">
    <property type="term" value="C:membrane"/>
    <property type="evidence" value="ECO:0007669"/>
    <property type="project" value="UniProtKB-SubCell"/>
</dbReference>
<proteinExistence type="predicted"/>
<dbReference type="InterPro" id="IPR003689">
    <property type="entry name" value="ZIP"/>
</dbReference>
<evidence type="ECO:0000313" key="7">
    <source>
        <dbReference type="EMBL" id="CAH9134366.1"/>
    </source>
</evidence>
<keyword evidence="2 6" id="KW-0812">Transmembrane</keyword>
<dbReference type="PANTHER" id="PTHR16950:SF16">
    <property type="entry name" value="ZINC TRANSPORTER ZIP13"/>
    <property type="match status" value="1"/>
</dbReference>
<feature type="compositionally biased region" description="Basic and acidic residues" evidence="5">
    <location>
        <begin position="109"/>
        <end position="124"/>
    </location>
</feature>
<organism evidence="7 8">
    <name type="scientific">Cuscuta epithymum</name>
    <dbReference type="NCBI Taxonomy" id="186058"/>
    <lineage>
        <taxon>Eukaryota</taxon>
        <taxon>Viridiplantae</taxon>
        <taxon>Streptophyta</taxon>
        <taxon>Embryophyta</taxon>
        <taxon>Tracheophyta</taxon>
        <taxon>Spermatophyta</taxon>
        <taxon>Magnoliopsida</taxon>
        <taxon>eudicotyledons</taxon>
        <taxon>Gunneridae</taxon>
        <taxon>Pentapetalae</taxon>
        <taxon>asterids</taxon>
        <taxon>lamiids</taxon>
        <taxon>Solanales</taxon>
        <taxon>Convolvulaceae</taxon>
        <taxon>Cuscuteae</taxon>
        <taxon>Cuscuta</taxon>
        <taxon>Cuscuta subgen. Cuscuta</taxon>
    </lineage>
</organism>
<protein>
    <submittedName>
        <fullName evidence="7">Uncharacterized protein</fullName>
    </submittedName>
</protein>
<accession>A0AAV0FGB2</accession>
<dbReference type="GO" id="GO:0005385">
    <property type="term" value="F:zinc ion transmembrane transporter activity"/>
    <property type="evidence" value="ECO:0007669"/>
    <property type="project" value="TreeGrafter"/>
</dbReference>
<evidence type="ECO:0000256" key="4">
    <source>
        <dbReference type="ARBA" id="ARBA00023136"/>
    </source>
</evidence>